<protein>
    <recommendedName>
        <fullName evidence="4">Sulfatase domain-containing protein</fullName>
    </recommendedName>
</protein>
<keyword evidence="3" id="KW-1185">Reference proteome</keyword>
<dbReference type="Proteomes" id="UP000614601">
    <property type="component" value="Unassembled WGS sequence"/>
</dbReference>
<dbReference type="GO" id="GO:0005615">
    <property type="term" value="C:extracellular space"/>
    <property type="evidence" value="ECO:0007669"/>
    <property type="project" value="TreeGrafter"/>
</dbReference>
<dbReference type="Pfam" id="PF02995">
    <property type="entry name" value="DUF229"/>
    <property type="match status" value="1"/>
</dbReference>
<keyword evidence="1" id="KW-0472">Membrane</keyword>
<dbReference type="InterPro" id="IPR017850">
    <property type="entry name" value="Alkaline_phosphatase_core_sf"/>
</dbReference>
<keyword evidence="1" id="KW-0812">Transmembrane</keyword>
<dbReference type="EMBL" id="CAJFCW020000005">
    <property type="protein sequence ID" value="CAG9117311.1"/>
    <property type="molecule type" value="Genomic_DNA"/>
</dbReference>
<dbReference type="SUPFAM" id="SSF53649">
    <property type="entry name" value="Alkaline phosphatase-like"/>
    <property type="match status" value="1"/>
</dbReference>
<sequence length="649" mass="75602">MERQHKLLYTFLLAWLVLVLLWIDYQSDNGSVVVKNLVNKVGSKPWLKGLYRLKTTTEEGLKSTETLPQQNENVSICKLPKLDPWDPTIKDLLNPKEDPLEGCQPQYDVLTYVEDQVLYVDKEKVDGTTLCEYQCAYAVNDRDLRYGDWLKIDREGGARPDCDVFKVKCDAEEQYTFLHQHIAEQNLTKNFDPNAYSVHILMIDSTSSSQFIRTMPESMNFLKNSLESIHFPYLNKVGDNTRLNAYTFFLGERAANLTANPWGPFLAGGREDELCNKSINTENFVGFDYNKQGYVTMLNDDWSEGFFNWPNCIGFTENPADHFMNPFSHHITVGNQFRDQRLYERMYQGTCHEPADYILETLQQYVQKYHNKPKLSINVLTQLTHDSINNMYHFDAKLKKALQKAEKQLQNSFFIVMSDHGNRNDWIRRTTVGALEDRNPFFMISIPKKLRGNNNLMRQLQENSKQLITHYDLYATFFELAMENHKWTINTKFNDKPYTNPKRNLTGSSLFHPLKMPRNCNSLLIPFEFCLCQLESKSVRNDTLVEIAGNMMVERMNQALKASDYVDKCEESSLDTKFNYTLLQYDKVKDGVPYLVKISVQPSRGIYEGYVTVKNGRVTLITDKFWRIDKYAIQASCIPENFLRNYCYC</sequence>
<dbReference type="EMBL" id="CAJFDH010000005">
    <property type="protein sequence ID" value="CAD5223159.1"/>
    <property type="molecule type" value="Genomic_DNA"/>
</dbReference>
<dbReference type="InterPro" id="IPR004245">
    <property type="entry name" value="DUF229"/>
</dbReference>
<proteinExistence type="predicted"/>
<dbReference type="AlphaFoldDB" id="A0A811L614"/>
<organism evidence="2 3">
    <name type="scientific">Bursaphelenchus okinawaensis</name>
    <dbReference type="NCBI Taxonomy" id="465554"/>
    <lineage>
        <taxon>Eukaryota</taxon>
        <taxon>Metazoa</taxon>
        <taxon>Ecdysozoa</taxon>
        <taxon>Nematoda</taxon>
        <taxon>Chromadorea</taxon>
        <taxon>Rhabditida</taxon>
        <taxon>Tylenchina</taxon>
        <taxon>Tylenchomorpha</taxon>
        <taxon>Aphelenchoidea</taxon>
        <taxon>Aphelenchoididae</taxon>
        <taxon>Bursaphelenchus</taxon>
    </lineage>
</organism>
<dbReference type="Proteomes" id="UP000783686">
    <property type="component" value="Unassembled WGS sequence"/>
</dbReference>
<gene>
    <name evidence="2" type="ORF">BOKJ2_LOCUS10004</name>
</gene>
<reference evidence="2" key="1">
    <citation type="submission" date="2020-09" db="EMBL/GenBank/DDBJ databases">
        <authorList>
            <person name="Kikuchi T."/>
        </authorList>
    </citation>
    <scope>NUCLEOTIDE SEQUENCE</scope>
    <source>
        <strain evidence="2">SH1</strain>
    </source>
</reference>
<evidence type="ECO:0000313" key="3">
    <source>
        <dbReference type="Proteomes" id="UP000614601"/>
    </source>
</evidence>
<dbReference type="PANTHER" id="PTHR10974:SF75">
    <property type="entry name" value="SULFATASE DOMAIN-CONTAINING PROTEIN"/>
    <property type="match status" value="1"/>
</dbReference>
<evidence type="ECO:0000313" key="2">
    <source>
        <dbReference type="EMBL" id="CAD5223159.1"/>
    </source>
</evidence>
<dbReference type="CDD" id="cd16021">
    <property type="entry name" value="ALP_like"/>
    <property type="match status" value="1"/>
</dbReference>
<dbReference type="PANTHER" id="PTHR10974">
    <property type="entry name" value="FI08016P-RELATED"/>
    <property type="match status" value="1"/>
</dbReference>
<feature type="transmembrane region" description="Helical" evidence="1">
    <location>
        <begin position="7"/>
        <end position="25"/>
    </location>
</feature>
<comment type="caution">
    <text evidence="2">The sequence shown here is derived from an EMBL/GenBank/DDBJ whole genome shotgun (WGS) entry which is preliminary data.</text>
</comment>
<name>A0A811L614_9BILA</name>
<evidence type="ECO:0008006" key="4">
    <source>
        <dbReference type="Google" id="ProtNLM"/>
    </source>
</evidence>
<evidence type="ECO:0000256" key="1">
    <source>
        <dbReference type="SAM" id="Phobius"/>
    </source>
</evidence>
<keyword evidence="1" id="KW-1133">Transmembrane helix</keyword>
<accession>A0A811L614</accession>
<dbReference type="OrthoDB" id="5862419at2759"/>
<dbReference type="Gene3D" id="3.40.720.10">
    <property type="entry name" value="Alkaline Phosphatase, subunit A"/>
    <property type="match status" value="1"/>
</dbReference>